<dbReference type="Proteomes" id="UP001375240">
    <property type="component" value="Unassembled WGS sequence"/>
</dbReference>
<evidence type="ECO:0000256" key="1">
    <source>
        <dbReference type="SAM" id="MobiDB-lite"/>
    </source>
</evidence>
<dbReference type="PANTHER" id="PTHR33099:SF7">
    <property type="entry name" value="MYND-TYPE DOMAIN-CONTAINING PROTEIN"/>
    <property type="match status" value="1"/>
</dbReference>
<evidence type="ECO:0000313" key="2">
    <source>
        <dbReference type="EMBL" id="KAK6337867.1"/>
    </source>
</evidence>
<sequence>MSSFSWENYGQAKRLYRLLDKAEGCLEDFAFSKSFQVAPNPGLNVAGIGLIRLPVSPENAEKLYTSSTASAGVAEIQDDKIELRNPTWNTWIRGVTDTITPGLGLDETKMQIVSTLEKLIVYKSDAMHNTATLDWPKQKADENSDVFGFFEVSLPSNFEGGPVPLVCGNERKTAALGENPLFDVTIAAWHARQDVKHVTAQVSQGYKVTLVYNLRTKTQFRGPAAQMKDAADLIHALRKLKATNEPVAYVLADNYSDSDSRVDPQSFKGKDRLIVRNLVQAAQKVCGLSVYCGDLVTRDTYEKPAYHGYRGYGYEGSETSADPVGIDEFDYRNQHINDLSHTLECMVHLVGPTRVFATGNDEEHWDGPILTFGSYLSDLEPYDTEHEGDEYEEDYVEIERCYRSSCLVIYPTSPMQALEEQTKSDNIRWKPIKEILDTCEKGQIDESFRTTLCTAIFKGCLKRKFTDSETVEAGKVMKEVLEKLPSCKKDGIFQNYLYLIFGPGGSVYSVQAQKSWQLSERRMAGSLNGSDLYSLLIQISKLMNTLPVSPKTHFYPMLEDIVSQPAFIDNGFAPLVRSIFDVLKWQPEEFLLKLLRLVFIANPSENLRLQIEEDMKKSLSSDSPHLRIWESISRKSHGFIIEGIKERATALVSENQKAVPGSFKQVVGYRIPTPQPRKPPPGLSPDSDPSSDSGEKATTDQGPNEFILPHLAQLRDYLLRIQSQPDATSLTAQFLDALQLPDLRSSPVYDLSHFYDSDLNYVAIDVAALLPIAKEVHKLYWSSQAPQTQSAALEKFLGYFKRIVFMAHSCVKPPNLVNSLLPPFSQQPCPKRGCILCPPLDEFLVSPTAQRFQMESCHGFKTHFKEVHSKLNNYTAKGMITYNIGTRTTNGNAVLEIDKRVRAQYEAMMKIFVRDVAERKRILNHIGITIGNDGTILSEPSYLSPDTGGNSRKKRKASRSVD</sequence>
<feature type="region of interest" description="Disordered" evidence="1">
    <location>
        <begin position="669"/>
        <end position="705"/>
    </location>
</feature>
<feature type="compositionally biased region" description="Pro residues" evidence="1">
    <location>
        <begin position="673"/>
        <end position="683"/>
    </location>
</feature>
<accession>A0AAV9UCC2</accession>
<dbReference type="AlphaFoldDB" id="A0AAV9UCC2"/>
<protein>
    <submittedName>
        <fullName evidence="2">Uncharacterized protein</fullName>
    </submittedName>
</protein>
<feature type="region of interest" description="Disordered" evidence="1">
    <location>
        <begin position="941"/>
        <end position="962"/>
    </location>
</feature>
<organism evidence="2 3">
    <name type="scientific">Orbilia brochopaga</name>
    <dbReference type="NCBI Taxonomy" id="3140254"/>
    <lineage>
        <taxon>Eukaryota</taxon>
        <taxon>Fungi</taxon>
        <taxon>Dikarya</taxon>
        <taxon>Ascomycota</taxon>
        <taxon>Pezizomycotina</taxon>
        <taxon>Orbiliomycetes</taxon>
        <taxon>Orbiliales</taxon>
        <taxon>Orbiliaceae</taxon>
        <taxon>Orbilia</taxon>
    </lineage>
</organism>
<reference evidence="2 3" key="1">
    <citation type="submission" date="2019-10" db="EMBL/GenBank/DDBJ databases">
        <authorList>
            <person name="Palmer J.M."/>
        </authorList>
    </citation>
    <scope>NUCLEOTIDE SEQUENCE [LARGE SCALE GENOMIC DNA]</scope>
    <source>
        <strain evidence="2 3">TWF696</strain>
    </source>
</reference>
<feature type="compositionally biased region" description="Basic residues" evidence="1">
    <location>
        <begin position="951"/>
        <end position="962"/>
    </location>
</feature>
<gene>
    <name evidence="2" type="ORF">TWF696_001345</name>
</gene>
<proteinExistence type="predicted"/>
<name>A0AAV9UCC2_9PEZI</name>
<keyword evidence="3" id="KW-1185">Reference proteome</keyword>
<comment type="caution">
    <text evidence="2">The sequence shown here is derived from an EMBL/GenBank/DDBJ whole genome shotgun (WGS) entry which is preliminary data.</text>
</comment>
<dbReference type="EMBL" id="JAVHNQ010000010">
    <property type="protein sequence ID" value="KAK6337867.1"/>
    <property type="molecule type" value="Genomic_DNA"/>
</dbReference>
<evidence type="ECO:0000313" key="3">
    <source>
        <dbReference type="Proteomes" id="UP001375240"/>
    </source>
</evidence>
<dbReference type="PANTHER" id="PTHR33099">
    <property type="entry name" value="FE2OG DIOXYGENASE DOMAIN-CONTAINING PROTEIN"/>
    <property type="match status" value="1"/>
</dbReference>